<organism evidence="1 2">
    <name type="scientific">Cylindrodendrum hubeiense</name>
    <dbReference type="NCBI Taxonomy" id="595255"/>
    <lineage>
        <taxon>Eukaryota</taxon>
        <taxon>Fungi</taxon>
        <taxon>Dikarya</taxon>
        <taxon>Ascomycota</taxon>
        <taxon>Pezizomycotina</taxon>
        <taxon>Sordariomycetes</taxon>
        <taxon>Hypocreomycetidae</taxon>
        <taxon>Hypocreales</taxon>
        <taxon>Nectriaceae</taxon>
        <taxon>Cylindrodendrum</taxon>
    </lineage>
</organism>
<dbReference type="Proteomes" id="UP000722485">
    <property type="component" value="Unassembled WGS sequence"/>
</dbReference>
<protein>
    <submittedName>
        <fullName evidence="1">Uncharacterized protein</fullName>
    </submittedName>
</protein>
<gene>
    <name evidence="1" type="ORF">G7Z17_g8343</name>
</gene>
<accession>A0A9P5H260</accession>
<comment type="caution">
    <text evidence="1">The sequence shown here is derived from an EMBL/GenBank/DDBJ whole genome shotgun (WGS) entry which is preliminary data.</text>
</comment>
<evidence type="ECO:0000313" key="1">
    <source>
        <dbReference type="EMBL" id="KAF7546549.1"/>
    </source>
</evidence>
<dbReference type="EMBL" id="JAANBB010000209">
    <property type="protein sequence ID" value="KAF7546549.1"/>
    <property type="molecule type" value="Genomic_DNA"/>
</dbReference>
<evidence type="ECO:0000313" key="2">
    <source>
        <dbReference type="Proteomes" id="UP000722485"/>
    </source>
</evidence>
<name>A0A9P5H260_9HYPO</name>
<sequence length="73" mass="7974">MGVKTLNLAGWSQGDERVAAAATDTDADADADTDTESRNYGCVGLFNSPCQTAFWDLPVPSNYEVMRRCVRKN</sequence>
<keyword evidence="2" id="KW-1185">Reference proteome</keyword>
<dbReference type="AlphaFoldDB" id="A0A9P5H260"/>
<reference evidence="1" key="1">
    <citation type="submission" date="2020-03" db="EMBL/GenBank/DDBJ databases">
        <title>Draft Genome Sequence of Cylindrodendrum hubeiense.</title>
        <authorList>
            <person name="Buettner E."/>
            <person name="Kellner H."/>
        </authorList>
    </citation>
    <scope>NUCLEOTIDE SEQUENCE</scope>
    <source>
        <strain evidence="1">IHI 201604</strain>
    </source>
</reference>
<proteinExistence type="predicted"/>